<reference evidence="3 4" key="1">
    <citation type="submission" date="2018-04" db="EMBL/GenBank/DDBJ databases">
        <title>Novel species isolated from glacier.</title>
        <authorList>
            <person name="Liu Q."/>
            <person name="Xin Y.-H."/>
        </authorList>
    </citation>
    <scope>NUCLEOTIDE SEQUENCE [LARGE SCALE GENOMIC DNA]</scope>
    <source>
        <strain evidence="3 4">GT1R17</strain>
    </source>
</reference>
<dbReference type="PANTHER" id="PTHR48081:SF8">
    <property type="entry name" value="ALPHA_BETA HYDROLASE FOLD-3 DOMAIN-CONTAINING PROTEIN-RELATED"/>
    <property type="match status" value="1"/>
</dbReference>
<evidence type="ECO:0000313" key="3">
    <source>
        <dbReference type="EMBL" id="PTU31842.1"/>
    </source>
</evidence>
<evidence type="ECO:0000313" key="4">
    <source>
        <dbReference type="Proteomes" id="UP000244248"/>
    </source>
</evidence>
<dbReference type="Gene3D" id="3.40.50.1820">
    <property type="entry name" value="alpha/beta hydrolase"/>
    <property type="match status" value="1"/>
</dbReference>
<accession>A0A2T5MGY6</accession>
<dbReference type="OrthoDB" id="9806180at2"/>
<keyword evidence="4" id="KW-1185">Reference proteome</keyword>
<evidence type="ECO:0000259" key="2">
    <source>
        <dbReference type="Pfam" id="PF07859"/>
    </source>
</evidence>
<protein>
    <submittedName>
        <fullName evidence="3">Alpha/beta hydrolase</fullName>
    </submittedName>
</protein>
<dbReference type="SUPFAM" id="SSF53474">
    <property type="entry name" value="alpha/beta-Hydrolases"/>
    <property type="match status" value="1"/>
</dbReference>
<sequence>MSDKKTLKGFRLRALFGFTKLLAKFGIVGNVGQVTSQPIEKRKANKAAGWTTFPLPADVTMTYDTITARSGPMVIKKYLPPKLNPDCPRALFLHGGGWITGGVDTLDHLCANLSRTAQCLVVSADYRLAPETPFPGALEDCCDALNWIATDTTLSPALANGVVVVGESAGANLAAALCVLNERRGGPAIRHQTLIYPAVDATLNYASMDELGTPGFDRMAISALIELYRGTTPATDPLISPLFAENHAKLPPALIITADLDPARDDGERYARTLADAGVFTKYVNYEGMPHGFFFTPRICSAAAEGVAEISATIVALSKNKRP</sequence>
<dbReference type="InterPro" id="IPR050300">
    <property type="entry name" value="GDXG_lipolytic_enzyme"/>
</dbReference>
<dbReference type="PANTHER" id="PTHR48081">
    <property type="entry name" value="AB HYDROLASE SUPERFAMILY PROTEIN C4A8.06C"/>
    <property type="match status" value="1"/>
</dbReference>
<dbReference type="InterPro" id="IPR029058">
    <property type="entry name" value="AB_hydrolase_fold"/>
</dbReference>
<gene>
    <name evidence="3" type="ORF">CJD38_03930</name>
</gene>
<keyword evidence="1 3" id="KW-0378">Hydrolase</keyword>
<evidence type="ECO:0000256" key="1">
    <source>
        <dbReference type="ARBA" id="ARBA00022801"/>
    </source>
</evidence>
<dbReference type="Proteomes" id="UP000244248">
    <property type="component" value="Unassembled WGS sequence"/>
</dbReference>
<dbReference type="InterPro" id="IPR013094">
    <property type="entry name" value="AB_hydrolase_3"/>
</dbReference>
<organism evidence="3 4">
    <name type="scientific">Stenotrophobium rhamnosiphilum</name>
    <dbReference type="NCBI Taxonomy" id="2029166"/>
    <lineage>
        <taxon>Bacteria</taxon>
        <taxon>Pseudomonadati</taxon>
        <taxon>Pseudomonadota</taxon>
        <taxon>Gammaproteobacteria</taxon>
        <taxon>Nevskiales</taxon>
        <taxon>Nevskiaceae</taxon>
        <taxon>Stenotrophobium</taxon>
    </lineage>
</organism>
<dbReference type="Pfam" id="PF07859">
    <property type="entry name" value="Abhydrolase_3"/>
    <property type="match status" value="1"/>
</dbReference>
<proteinExistence type="predicted"/>
<dbReference type="GO" id="GO:0016787">
    <property type="term" value="F:hydrolase activity"/>
    <property type="evidence" value="ECO:0007669"/>
    <property type="project" value="UniProtKB-KW"/>
</dbReference>
<comment type="caution">
    <text evidence="3">The sequence shown here is derived from an EMBL/GenBank/DDBJ whole genome shotgun (WGS) entry which is preliminary data.</text>
</comment>
<dbReference type="RefSeq" id="WP_107939031.1">
    <property type="nucleotide sequence ID" value="NZ_QANS01000002.1"/>
</dbReference>
<feature type="domain" description="Alpha/beta hydrolase fold-3" evidence="2">
    <location>
        <begin position="91"/>
        <end position="294"/>
    </location>
</feature>
<dbReference type="EMBL" id="QANS01000002">
    <property type="protein sequence ID" value="PTU31842.1"/>
    <property type="molecule type" value="Genomic_DNA"/>
</dbReference>
<dbReference type="AlphaFoldDB" id="A0A2T5MGY6"/>
<name>A0A2T5MGY6_9GAMM</name>